<reference evidence="1" key="5">
    <citation type="journal article" date="2021" name="G3 (Bethesda)">
        <title>Aegilops tauschii genome assembly Aet v5.0 features greater sequence contiguity and improved annotation.</title>
        <authorList>
            <person name="Wang L."/>
            <person name="Zhu T."/>
            <person name="Rodriguez J.C."/>
            <person name="Deal K.R."/>
            <person name="Dubcovsky J."/>
            <person name="McGuire P.E."/>
            <person name="Lux T."/>
            <person name="Spannagl M."/>
            <person name="Mayer K.F.X."/>
            <person name="Baldrich P."/>
            <person name="Meyers B.C."/>
            <person name="Huo N."/>
            <person name="Gu Y.Q."/>
            <person name="Zhou H."/>
            <person name="Devos K.M."/>
            <person name="Bennetzen J.L."/>
            <person name="Unver T."/>
            <person name="Budak H."/>
            <person name="Gulick P.J."/>
            <person name="Galiba G."/>
            <person name="Kalapos B."/>
            <person name="Nelson D.R."/>
            <person name="Li P."/>
            <person name="You F.M."/>
            <person name="Luo M.C."/>
            <person name="Dvorak J."/>
        </authorList>
    </citation>
    <scope>NUCLEOTIDE SEQUENCE [LARGE SCALE GENOMIC DNA]</scope>
    <source>
        <strain evidence="1">cv. AL8/78</strain>
    </source>
</reference>
<protein>
    <submittedName>
        <fullName evidence="1">Uncharacterized protein</fullName>
    </submittedName>
</protein>
<reference evidence="1" key="4">
    <citation type="submission" date="2019-03" db="UniProtKB">
        <authorList>
            <consortium name="EnsemblPlants"/>
        </authorList>
    </citation>
    <scope>IDENTIFICATION</scope>
</reference>
<name>A0A453S9Q2_AEGTS</name>
<accession>A0A453S9Q2</accession>
<organism evidence="1 2">
    <name type="scientific">Aegilops tauschii subsp. strangulata</name>
    <name type="common">Goatgrass</name>
    <dbReference type="NCBI Taxonomy" id="200361"/>
    <lineage>
        <taxon>Eukaryota</taxon>
        <taxon>Viridiplantae</taxon>
        <taxon>Streptophyta</taxon>
        <taxon>Embryophyta</taxon>
        <taxon>Tracheophyta</taxon>
        <taxon>Spermatophyta</taxon>
        <taxon>Magnoliopsida</taxon>
        <taxon>Liliopsida</taxon>
        <taxon>Poales</taxon>
        <taxon>Poaceae</taxon>
        <taxon>BOP clade</taxon>
        <taxon>Pooideae</taxon>
        <taxon>Triticodae</taxon>
        <taxon>Triticeae</taxon>
        <taxon>Triticinae</taxon>
        <taxon>Aegilops</taxon>
    </lineage>
</organism>
<keyword evidence="2" id="KW-1185">Reference proteome</keyword>
<sequence>MTHYIYLHPQEKQHLYQLHFPSHQCTYVWKCLLTCDKTSIGSLYFLEVSLGISFMELARQHDLCSITFPYFLQALIGRMCIQLHSMICFSPIYYNDFQIWALSDDLQLQGYRSSRTRTNLGRKQISAARSLLMSGVDRSGKRRGSSGRVAIAVRHAVLGLGLPVV</sequence>
<dbReference type="AlphaFoldDB" id="A0A453S9Q2"/>
<reference evidence="1" key="3">
    <citation type="journal article" date="2017" name="Nature">
        <title>Genome sequence of the progenitor of the wheat D genome Aegilops tauschii.</title>
        <authorList>
            <person name="Luo M.C."/>
            <person name="Gu Y.Q."/>
            <person name="Puiu D."/>
            <person name="Wang H."/>
            <person name="Twardziok S.O."/>
            <person name="Deal K.R."/>
            <person name="Huo N."/>
            <person name="Zhu T."/>
            <person name="Wang L."/>
            <person name="Wang Y."/>
            <person name="McGuire P.E."/>
            <person name="Liu S."/>
            <person name="Long H."/>
            <person name="Ramasamy R.K."/>
            <person name="Rodriguez J.C."/>
            <person name="Van S.L."/>
            <person name="Yuan L."/>
            <person name="Wang Z."/>
            <person name="Xia Z."/>
            <person name="Xiao L."/>
            <person name="Anderson O.D."/>
            <person name="Ouyang S."/>
            <person name="Liang Y."/>
            <person name="Zimin A.V."/>
            <person name="Pertea G."/>
            <person name="Qi P."/>
            <person name="Bennetzen J.L."/>
            <person name="Dai X."/>
            <person name="Dawson M.W."/>
            <person name="Muller H.G."/>
            <person name="Kugler K."/>
            <person name="Rivarola-Duarte L."/>
            <person name="Spannagl M."/>
            <person name="Mayer K.F.X."/>
            <person name="Lu F.H."/>
            <person name="Bevan M.W."/>
            <person name="Leroy P."/>
            <person name="Li P."/>
            <person name="You F.M."/>
            <person name="Sun Q."/>
            <person name="Liu Z."/>
            <person name="Lyons E."/>
            <person name="Wicker T."/>
            <person name="Salzberg S.L."/>
            <person name="Devos K.M."/>
            <person name="Dvorak J."/>
        </authorList>
    </citation>
    <scope>NUCLEOTIDE SEQUENCE [LARGE SCALE GENOMIC DNA]</scope>
    <source>
        <strain evidence="1">cv. AL8/78</strain>
    </source>
</reference>
<dbReference type="Proteomes" id="UP000015105">
    <property type="component" value="Chromosome 7D"/>
</dbReference>
<evidence type="ECO:0000313" key="1">
    <source>
        <dbReference type="EnsemblPlants" id="AET7Gv20865100.2"/>
    </source>
</evidence>
<proteinExistence type="predicted"/>
<dbReference type="Gramene" id="AET7Gv20865100.2">
    <property type="protein sequence ID" value="AET7Gv20865100.2"/>
    <property type="gene ID" value="AET7Gv20865100"/>
</dbReference>
<reference evidence="2" key="1">
    <citation type="journal article" date="2014" name="Science">
        <title>Ancient hybridizations among the ancestral genomes of bread wheat.</title>
        <authorList>
            <consortium name="International Wheat Genome Sequencing Consortium,"/>
            <person name="Marcussen T."/>
            <person name="Sandve S.R."/>
            <person name="Heier L."/>
            <person name="Spannagl M."/>
            <person name="Pfeifer M."/>
            <person name="Jakobsen K.S."/>
            <person name="Wulff B.B."/>
            <person name="Steuernagel B."/>
            <person name="Mayer K.F."/>
            <person name="Olsen O.A."/>
        </authorList>
    </citation>
    <scope>NUCLEOTIDE SEQUENCE [LARGE SCALE GENOMIC DNA]</scope>
    <source>
        <strain evidence="2">cv. AL8/78</strain>
    </source>
</reference>
<dbReference type="EnsemblPlants" id="AET7Gv20865100.2">
    <property type="protein sequence ID" value="AET7Gv20865100.2"/>
    <property type="gene ID" value="AET7Gv20865100"/>
</dbReference>
<reference evidence="2" key="2">
    <citation type="journal article" date="2017" name="Nat. Plants">
        <title>The Aegilops tauschii genome reveals multiple impacts of transposons.</title>
        <authorList>
            <person name="Zhao G."/>
            <person name="Zou C."/>
            <person name="Li K."/>
            <person name="Wang K."/>
            <person name="Li T."/>
            <person name="Gao L."/>
            <person name="Zhang X."/>
            <person name="Wang H."/>
            <person name="Yang Z."/>
            <person name="Liu X."/>
            <person name="Jiang W."/>
            <person name="Mao L."/>
            <person name="Kong X."/>
            <person name="Jiao Y."/>
            <person name="Jia J."/>
        </authorList>
    </citation>
    <scope>NUCLEOTIDE SEQUENCE [LARGE SCALE GENOMIC DNA]</scope>
    <source>
        <strain evidence="2">cv. AL8/78</strain>
    </source>
</reference>
<evidence type="ECO:0000313" key="2">
    <source>
        <dbReference type="Proteomes" id="UP000015105"/>
    </source>
</evidence>